<dbReference type="PANTHER" id="PTHR43420">
    <property type="entry name" value="ACETYLTRANSFERASE"/>
    <property type="match status" value="1"/>
</dbReference>
<evidence type="ECO:0000313" key="5">
    <source>
        <dbReference type="Proteomes" id="UP000006048"/>
    </source>
</evidence>
<dbReference type="PROSITE" id="PS51186">
    <property type="entry name" value="GNAT"/>
    <property type="match status" value="1"/>
</dbReference>
<accession>I4B5T3</accession>
<dbReference type="InterPro" id="IPR016181">
    <property type="entry name" value="Acyl_CoA_acyltransferase"/>
</dbReference>
<gene>
    <name evidence="4" type="ordered locus">Turpa_1993</name>
</gene>
<evidence type="ECO:0000256" key="2">
    <source>
        <dbReference type="ARBA" id="ARBA00023315"/>
    </source>
</evidence>
<dbReference type="EMBL" id="CP002959">
    <property type="protein sequence ID" value="AFM12640.1"/>
    <property type="molecule type" value="Genomic_DNA"/>
</dbReference>
<feature type="domain" description="N-acetyltransferase" evidence="3">
    <location>
        <begin position="1"/>
        <end position="187"/>
    </location>
</feature>
<dbReference type="CDD" id="cd04301">
    <property type="entry name" value="NAT_SF"/>
    <property type="match status" value="1"/>
</dbReference>
<organism evidence="4 5">
    <name type="scientific">Turneriella parva (strain ATCC BAA-1111 / DSM 21527 / NCTC 11395 / H)</name>
    <name type="common">Leptospira parva</name>
    <dbReference type="NCBI Taxonomy" id="869212"/>
    <lineage>
        <taxon>Bacteria</taxon>
        <taxon>Pseudomonadati</taxon>
        <taxon>Spirochaetota</taxon>
        <taxon>Spirochaetia</taxon>
        <taxon>Leptospirales</taxon>
        <taxon>Leptospiraceae</taxon>
        <taxon>Turneriella</taxon>
    </lineage>
</organism>
<evidence type="ECO:0000313" key="4">
    <source>
        <dbReference type="EMBL" id="AFM12640.1"/>
    </source>
</evidence>
<dbReference type="Pfam" id="PF00583">
    <property type="entry name" value="Acetyltransf_1"/>
    <property type="match status" value="1"/>
</dbReference>
<dbReference type="STRING" id="869212.Turpa_1993"/>
<sequence length="187" mass="21030">MSPATDLDVVAGLVYDTDAYLFPLLFGSRGHALPILKKLIQLDANSFSHRYIQVYEAEGVVQAILIGYNHREINKEAEEADFKSALPLVDLILLVPKLWILRPFMDKSDVTGHYIQNVCVAPEHRGKGIGSLLIRNFCETHATDVWLDVELGNTAALQLYERLGFRVSRQIPIFLPGLGSYRLVRQP</sequence>
<dbReference type="KEGG" id="tpx:Turpa_1993"/>
<keyword evidence="5" id="KW-1185">Reference proteome</keyword>
<name>I4B5T3_TURPD</name>
<dbReference type="SUPFAM" id="SSF55729">
    <property type="entry name" value="Acyl-CoA N-acyltransferases (Nat)"/>
    <property type="match status" value="1"/>
</dbReference>
<keyword evidence="2" id="KW-0012">Acyltransferase</keyword>
<keyword evidence="1" id="KW-0808">Transferase</keyword>
<dbReference type="HOGENOM" id="CLU_013985_0_3_12"/>
<dbReference type="AlphaFoldDB" id="I4B5T3"/>
<dbReference type="InterPro" id="IPR050680">
    <property type="entry name" value="YpeA/RimI_acetyltransf"/>
</dbReference>
<dbReference type="Gene3D" id="3.40.630.30">
    <property type="match status" value="1"/>
</dbReference>
<dbReference type="InterPro" id="IPR000182">
    <property type="entry name" value="GNAT_dom"/>
</dbReference>
<protein>
    <submittedName>
        <fullName evidence="4">GCN5-related N-acetyltransferase</fullName>
    </submittedName>
</protein>
<reference evidence="4 5" key="1">
    <citation type="submission" date="2012-06" db="EMBL/GenBank/DDBJ databases">
        <title>The complete chromosome of genome of Turneriella parva DSM 21527.</title>
        <authorList>
            <consortium name="US DOE Joint Genome Institute (JGI-PGF)"/>
            <person name="Lucas S."/>
            <person name="Han J."/>
            <person name="Lapidus A."/>
            <person name="Bruce D."/>
            <person name="Goodwin L."/>
            <person name="Pitluck S."/>
            <person name="Peters L."/>
            <person name="Kyrpides N."/>
            <person name="Mavromatis K."/>
            <person name="Ivanova N."/>
            <person name="Mikhailova N."/>
            <person name="Chertkov O."/>
            <person name="Detter J.C."/>
            <person name="Tapia R."/>
            <person name="Han C."/>
            <person name="Land M."/>
            <person name="Hauser L."/>
            <person name="Markowitz V."/>
            <person name="Cheng J.-F."/>
            <person name="Hugenholtz P."/>
            <person name="Woyke T."/>
            <person name="Wu D."/>
            <person name="Gronow S."/>
            <person name="Wellnitz S."/>
            <person name="Brambilla E."/>
            <person name="Klenk H.-P."/>
            <person name="Eisen J.A."/>
        </authorList>
    </citation>
    <scope>NUCLEOTIDE SEQUENCE [LARGE SCALE GENOMIC DNA]</scope>
    <source>
        <strain evidence="5">ATCC BAA-1111 / DSM 21527 / NCTC 11395 / H</strain>
    </source>
</reference>
<dbReference type="Proteomes" id="UP000006048">
    <property type="component" value="Chromosome"/>
</dbReference>
<proteinExistence type="predicted"/>
<dbReference type="GO" id="GO:0016747">
    <property type="term" value="F:acyltransferase activity, transferring groups other than amino-acyl groups"/>
    <property type="evidence" value="ECO:0007669"/>
    <property type="project" value="InterPro"/>
</dbReference>
<evidence type="ECO:0000256" key="1">
    <source>
        <dbReference type="ARBA" id="ARBA00022679"/>
    </source>
</evidence>
<evidence type="ECO:0000259" key="3">
    <source>
        <dbReference type="PROSITE" id="PS51186"/>
    </source>
</evidence>